<keyword evidence="12" id="KW-1185">Reference proteome</keyword>
<dbReference type="PANTHER" id="PTHR31633:SF1">
    <property type="entry name" value="H_ACA RIBONUCLEOPROTEIN COMPLEX NON-CORE SUBUNIT NAF1"/>
    <property type="match status" value="1"/>
</dbReference>
<dbReference type="InterPro" id="IPR007504">
    <property type="entry name" value="H/ACA_rnp_Gar1/Naf1"/>
</dbReference>
<feature type="compositionally biased region" description="Low complexity" evidence="10">
    <location>
        <begin position="536"/>
        <end position="546"/>
    </location>
</feature>
<dbReference type="GO" id="GO:0001522">
    <property type="term" value="P:pseudouridine synthesis"/>
    <property type="evidence" value="ECO:0007669"/>
    <property type="project" value="InterPro"/>
</dbReference>
<dbReference type="Gene3D" id="2.40.10.230">
    <property type="entry name" value="Probable tRNA pseudouridine synthase domain"/>
    <property type="match status" value="1"/>
</dbReference>
<feature type="compositionally biased region" description="Low complexity" evidence="10">
    <location>
        <begin position="215"/>
        <end position="229"/>
    </location>
</feature>
<feature type="compositionally biased region" description="Polar residues" evidence="10">
    <location>
        <begin position="666"/>
        <end position="680"/>
    </location>
</feature>
<dbReference type="GeneID" id="9099456"/>
<reference evidence="11 12" key="1">
    <citation type="journal article" date="2011" name="PLoS Genet.">
        <title>Comparative genomic analysis of human fungal pathogens causing paracoccidioidomycosis.</title>
        <authorList>
            <person name="Desjardins C.A."/>
            <person name="Champion M.D."/>
            <person name="Holder J.W."/>
            <person name="Muszewska A."/>
            <person name="Goldberg J."/>
            <person name="Bailao A.M."/>
            <person name="Brigido M.M."/>
            <person name="Ferreira M.E."/>
            <person name="Garcia A.M."/>
            <person name="Grynberg M."/>
            <person name="Gujja S."/>
            <person name="Heiman D.I."/>
            <person name="Henn M.R."/>
            <person name="Kodira C.D."/>
            <person name="Leon-Narvaez H."/>
            <person name="Longo L.V."/>
            <person name="Ma L.J."/>
            <person name="Malavazi I."/>
            <person name="Matsuo A.L."/>
            <person name="Morais F.V."/>
            <person name="Pereira M."/>
            <person name="Rodriguez-Brito S."/>
            <person name="Sakthikumar S."/>
            <person name="Salem-Izacc S.M."/>
            <person name="Sykes S.M."/>
            <person name="Teixeira M.M."/>
            <person name="Vallejo M.C."/>
            <person name="Walter M.E."/>
            <person name="Yandava C."/>
            <person name="Young S."/>
            <person name="Zeng Q."/>
            <person name="Zucker J."/>
            <person name="Felipe M.S."/>
            <person name="Goldman G.H."/>
            <person name="Haas B.J."/>
            <person name="McEwen J.G."/>
            <person name="Nino-Vega G."/>
            <person name="Puccia R."/>
            <person name="San-Blas G."/>
            <person name="Soares C.M."/>
            <person name="Birren B.W."/>
            <person name="Cuomo C.A."/>
        </authorList>
    </citation>
    <scope>NUCLEOTIDE SEQUENCE [LARGE SCALE GENOMIC DNA]</scope>
    <source>
        <strain evidence="12">ATCC MYA-826 / Pb01</strain>
    </source>
</reference>
<feature type="compositionally biased region" description="Basic and acidic residues" evidence="10">
    <location>
        <begin position="431"/>
        <end position="448"/>
    </location>
</feature>
<feature type="compositionally biased region" description="Low complexity" evidence="10">
    <location>
        <begin position="571"/>
        <end position="600"/>
    </location>
</feature>
<keyword evidence="8" id="KW-0539">Nucleus</keyword>
<dbReference type="HOGENOM" id="CLU_012648_1_1_1"/>
<evidence type="ECO:0000256" key="10">
    <source>
        <dbReference type="SAM" id="MobiDB-lite"/>
    </source>
</evidence>
<dbReference type="KEGG" id="pbl:PAAG_02199"/>
<feature type="region of interest" description="Disordered" evidence="10">
    <location>
        <begin position="45"/>
        <end position="70"/>
    </location>
</feature>
<dbReference type="FunFam" id="2.40.10.230:FF:000002">
    <property type="entry name" value="H/ACA ribonucleoprotein complex non-core subunit NAF1"/>
    <property type="match status" value="1"/>
</dbReference>
<dbReference type="RefSeq" id="XP_015701572.1">
    <property type="nucleotide sequence ID" value="XM_015844568.1"/>
</dbReference>
<dbReference type="InterPro" id="IPR040309">
    <property type="entry name" value="Naf1"/>
</dbReference>
<evidence type="ECO:0000313" key="12">
    <source>
        <dbReference type="Proteomes" id="UP000002059"/>
    </source>
</evidence>
<feature type="region of interest" description="Disordered" evidence="10">
    <location>
        <begin position="424"/>
        <end position="680"/>
    </location>
</feature>
<sequence length="700" mass="76531">MTDMPSTGQPMPGDIMDPPAKRPCLEPVSNDFELGETLVDDGSDFYNTPLNAGSPVNNAQSWGAEDSNTTVAPTPLKPAPTIPGLVFLNRDNATVAPQGIGSTDRGGIVKSTCSGVKPAETSRECNQRITPPDDVKMGDTSPVVQHHEGEVQDQNHTFSEESKPNAVAAILTTDSEPISPTQNGVSGGLSGGAPRNTGGAEIGPDNSENPEWEMDSSPYESSSSSSSSDGSDDEDSSEEYDLLDPEEQARILMATEGASDDEGDGKHKGRQVRTANEKPEEIVPKPDITVTPDMKVEVLGNVETIVENVVVIKANISGEYQVLESGSVLCLANLSVIGVVSEILGRVEQPLYTVRFPNEESIKAANLERGSPVFYVMDHSTFVFTQPLKGLKGSDASNFHDEEVGDEEIEFSDDEAEAEYKRLLKQKRQQKKDGRRDANGHGKLRRDLPGPSELRNSELNYDDVGAEEGYTPLSRPNSYHKMIGYGERPLEESQPRKQFAERASRGGGGRGVDRGGRGRGRGGGHQKHRDDRHQQQSRPQPQSEKQLQQEPSQSNYPPQSAEFHPPQTSHQPQNPYQQQAPYNLPFYPPYQYQQPNHTPQMYNTNQTFFPFHSPPAQQSLSFQSSQQAQTSPFPPPGSHINPAFFPNFQQQQQQQQQQNQPPTQQGAYSAQVSSNQSSADTFAAAQAQLDLLRRLRTGGS</sequence>
<gene>
    <name evidence="11" type="ORF">PAAG_02199</name>
</gene>
<feature type="region of interest" description="Disordered" evidence="10">
    <location>
        <begin position="120"/>
        <end position="241"/>
    </location>
</feature>
<dbReference type="Proteomes" id="UP000002059">
    <property type="component" value="Partially assembled WGS sequence"/>
</dbReference>
<keyword evidence="7" id="KW-0694">RNA-binding</keyword>
<feature type="compositionally biased region" description="Low complexity" evidence="10">
    <location>
        <begin position="644"/>
        <end position="665"/>
    </location>
</feature>
<dbReference type="GO" id="GO:0006364">
    <property type="term" value="P:rRNA processing"/>
    <property type="evidence" value="ECO:0007669"/>
    <property type="project" value="UniProtKB-KW"/>
</dbReference>
<dbReference type="eggNOG" id="KOG2236">
    <property type="taxonomic scope" value="Eukaryota"/>
</dbReference>
<feature type="compositionally biased region" description="Polar residues" evidence="10">
    <location>
        <begin position="172"/>
        <end position="184"/>
    </location>
</feature>
<name>C1GUK4_PARBA</name>
<keyword evidence="4" id="KW-0690">Ribosome biogenesis</keyword>
<evidence type="ECO:0000313" key="11">
    <source>
        <dbReference type="EMBL" id="EEH40010.2"/>
    </source>
</evidence>
<dbReference type="GO" id="GO:0005732">
    <property type="term" value="C:sno(s)RNA-containing ribonucleoprotein complex"/>
    <property type="evidence" value="ECO:0007669"/>
    <property type="project" value="InterPro"/>
</dbReference>
<dbReference type="PANTHER" id="PTHR31633">
    <property type="entry name" value="H/ACA RIBONUCLEOPROTEIN COMPLEX NON-CORE SUBUNIT NAF1"/>
    <property type="match status" value="1"/>
</dbReference>
<proteinExistence type="inferred from homology"/>
<dbReference type="OrthoDB" id="21550at2759"/>
<evidence type="ECO:0000256" key="9">
    <source>
        <dbReference type="ARBA" id="ARBA00076743"/>
    </source>
</evidence>
<keyword evidence="6" id="KW-0597">Phosphoprotein</keyword>
<evidence type="ECO:0000256" key="5">
    <source>
        <dbReference type="ARBA" id="ARBA00022552"/>
    </source>
</evidence>
<dbReference type="GO" id="GO:0005634">
    <property type="term" value="C:nucleus"/>
    <property type="evidence" value="ECO:0007669"/>
    <property type="project" value="UniProtKB-SubCell"/>
</dbReference>
<accession>C1GUK4</accession>
<comment type="subcellular location">
    <subcellularLocation>
        <location evidence="1">Nucleus</location>
    </subcellularLocation>
</comment>
<feature type="compositionally biased region" description="Basic residues" evidence="10">
    <location>
        <begin position="517"/>
        <end position="527"/>
    </location>
</feature>
<dbReference type="GO" id="GO:0003723">
    <property type="term" value="F:RNA binding"/>
    <property type="evidence" value="ECO:0007669"/>
    <property type="project" value="UniProtKB-KW"/>
</dbReference>
<dbReference type="EMBL" id="KN293995">
    <property type="protein sequence ID" value="EEH40010.2"/>
    <property type="molecule type" value="Genomic_DNA"/>
</dbReference>
<evidence type="ECO:0000256" key="4">
    <source>
        <dbReference type="ARBA" id="ARBA00022517"/>
    </source>
</evidence>
<feature type="compositionally biased region" description="Polar residues" evidence="10">
    <location>
        <begin position="548"/>
        <end position="558"/>
    </location>
</feature>
<evidence type="ECO:0000256" key="8">
    <source>
        <dbReference type="ARBA" id="ARBA00023242"/>
    </source>
</evidence>
<evidence type="ECO:0000256" key="7">
    <source>
        <dbReference type="ARBA" id="ARBA00022884"/>
    </source>
</evidence>
<evidence type="ECO:0000256" key="1">
    <source>
        <dbReference type="ARBA" id="ARBA00004123"/>
    </source>
</evidence>
<dbReference type="InterPro" id="IPR009000">
    <property type="entry name" value="Transl_B-barrel_sf"/>
</dbReference>
<feature type="region of interest" description="Disordered" evidence="10">
    <location>
        <begin position="1"/>
        <end position="27"/>
    </location>
</feature>
<evidence type="ECO:0000256" key="2">
    <source>
        <dbReference type="ARBA" id="ARBA00009801"/>
    </source>
</evidence>
<dbReference type="InterPro" id="IPR038664">
    <property type="entry name" value="Gar1/Naf1_Cbf5-bd_sf"/>
</dbReference>
<feature type="compositionally biased region" description="Basic and acidic residues" evidence="10">
    <location>
        <begin position="120"/>
        <end position="137"/>
    </location>
</feature>
<dbReference type="AlphaFoldDB" id="C1GUK4"/>
<protein>
    <recommendedName>
        <fullName evidence="3">H/ACA ribonucleoprotein complex non-core subunit NAF1</fullName>
    </recommendedName>
    <alternativeName>
        <fullName evidence="9">Nuclear assembly factor 1</fullName>
    </alternativeName>
</protein>
<comment type="similarity">
    <text evidence="2">Belongs to the NAF1 family.</text>
</comment>
<feature type="region of interest" description="Disordered" evidence="10">
    <location>
        <begin position="255"/>
        <end position="277"/>
    </location>
</feature>
<keyword evidence="5" id="KW-0698">rRNA processing</keyword>
<dbReference type="STRING" id="502779.C1GUK4"/>
<organism evidence="11 12">
    <name type="scientific">Paracoccidioides lutzii (strain ATCC MYA-826 / Pb01)</name>
    <name type="common">Paracoccidioides brasiliensis</name>
    <dbReference type="NCBI Taxonomy" id="502779"/>
    <lineage>
        <taxon>Eukaryota</taxon>
        <taxon>Fungi</taxon>
        <taxon>Dikarya</taxon>
        <taxon>Ascomycota</taxon>
        <taxon>Pezizomycotina</taxon>
        <taxon>Eurotiomycetes</taxon>
        <taxon>Eurotiomycetidae</taxon>
        <taxon>Onygenales</taxon>
        <taxon>Ajellomycetaceae</taxon>
        <taxon>Paracoccidioides</taxon>
    </lineage>
</organism>
<feature type="compositionally biased region" description="Acidic residues" evidence="10">
    <location>
        <begin position="230"/>
        <end position="241"/>
    </location>
</feature>
<dbReference type="GO" id="GO:0000493">
    <property type="term" value="P:box H/ACA snoRNP assembly"/>
    <property type="evidence" value="ECO:0007669"/>
    <property type="project" value="InterPro"/>
</dbReference>
<dbReference type="Pfam" id="PF04410">
    <property type="entry name" value="Gar1"/>
    <property type="match status" value="1"/>
</dbReference>
<dbReference type="VEuPathDB" id="FungiDB:PAAG_02199"/>
<dbReference type="SUPFAM" id="SSF50447">
    <property type="entry name" value="Translation proteins"/>
    <property type="match status" value="1"/>
</dbReference>
<feature type="compositionally biased region" description="Low complexity" evidence="10">
    <location>
        <begin position="614"/>
        <end position="631"/>
    </location>
</feature>
<evidence type="ECO:0000256" key="6">
    <source>
        <dbReference type="ARBA" id="ARBA00022553"/>
    </source>
</evidence>
<feature type="compositionally biased region" description="Basic and acidic residues" evidence="10">
    <location>
        <begin position="488"/>
        <end position="504"/>
    </location>
</feature>
<dbReference type="OMA" id="EWDQDRR"/>
<evidence type="ECO:0000256" key="3">
    <source>
        <dbReference type="ARBA" id="ARBA00021438"/>
    </source>
</evidence>